<feature type="signal peptide" evidence="10">
    <location>
        <begin position="1"/>
        <end position="23"/>
    </location>
</feature>
<dbReference type="InterPro" id="IPR017972">
    <property type="entry name" value="Cyt_P450_CS"/>
</dbReference>
<protein>
    <recommendedName>
        <fullName evidence="13">Cytochrome P450</fullName>
    </recommendedName>
</protein>
<evidence type="ECO:0000313" key="12">
    <source>
        <dbReference type="Proteomes" id="UP000319257"/>
    </source>
</evidence>
<dbReference type="InterPro" id="IPR001128">
    <property type="entry name" value="Cyt_P450"/>
</dbReference>
<evidence type="ECO:0000256" key="4">
    <source>
        <dbReference type="ARBA" id="ARBA00022723"/>
    </source>
</evidence>
<comment type="similarity">
    <text evidence="2 9">Belongs to the cytochrome P450 family.</text>
</comment>
<evidence type="ECO:0000256" key="6">
    <source>
        <dbReference type="ARBA" id="ARBA00023004"/>
    </source>
</evidence>
<keyword evidence="5 9" id="KW-0560">Oxidoreductase</keyword>
<dbReference type="GeneID" id="41969639"/>
<dbReference type="OrthoDB" id="1470350at2759"/>
<evidence type="ECO:0000256" key="8">
    <source>
        <dbReference type="PIRSR" id="PIRSR602401-1"/>
    </source>
</evidence>
<dbReference type="EMBL" id="SKBQ01000009">
    <property type="protein sequence ID" value="TPX06696.1"/>
    <property type="molecule type" value="Genomic_DNA"/>
</dbReference>
<accession>A0A507AK86</accession>
<dbReference type="Gene3D" id="1.10.630.10">
    <property type="entry name" value="Cytochrome P450"/>
    <property type="match status" value="1"/>
</dbReference>
<evidence type="ECO:0000256" key="2">
    <source>
        <dbReference type="ARBA" id="ARBA00010617"/>
    </source>
</evidence>
<reference evidence="11 12" key="1">
    <citation type="submission" date="2019-06" db="EMBL/GenBank/DDBJ databases">
        <title>Draft genome sequence of the filamentous fungus Phialemoniopsis curvata isolated from diesel fuel.</title>
        <authorList>
            <person name="Varaljay V.A."/>
            <person name="Lyon W.J."/>
            <person name="Crouch A.L."/>
            <person name="Drake C.E."/>
            <person name="Hollomon J.M."/>
            <person name="Nadeau L.J."/>
            <person name="Nunn H.S."/>
            <person name="Stevenson B.S."/>
            <person name="Bojanowski C.L."/>
            <person name="Crookes-Goodson W.J."/>
        </authorList>
    </citation>
    <scope>NUCLEOTIDE SEQUENCE [LARGE SCALE GENOMIC DNA]</scope>
    <source>
        <strain evidence="11 12">D216</strain>
    </source>
</reference>
<evidence type="ECO:0008006" key="13">
    <source>
        <dbReference type="Google" id="ProtNLM"/>
    </source>
</evidence>
<evidence type="ECO:0000256" key="1">
    <source>
        <dbReference type="ARBA" id="ARBA00001971"/>
    </source>
</evidence>
<dbReference type="STRING" id="1093900.A0A507AK86"/>
<evidence type="ECO:0000256" key="5">
    <source>
        <dbReference type="ARBA" id="ARBA00023002"/>
    </source>
</evidence>
<dbReference type="GO" id="GO:0004497">
    <property type="term" value="F:monooxygenase activity"/>
    <property type="evidence" value="ECO:0007669"/>
    <property type="project" value="UniProtKB-KW"/>
</dbReference>
<feature type="chain" id="PRO_5021392980" description="Cytochrome P450" evidence="10">
    <location>
        <begin position="24"/>
        <end position="498"/>
    </location>
</feature>
<dbReference type="Proteomes" id="UP000319257">
    <property type="component" value="Unassembled WGS sequence"/>
</dbReference>
<dbReference type="PANTHER" id="PTHR24287:SF1">
    <property type="entry name" value="P450, PUTATIVE (EUROFUNG)-RELATED"/>
    <property type="match status" value="1"/>
</dbReference>
<keyword evidence="10" id="KW-0732">Signal</keyword>
<dbReference type="GO" id="GO:0020037">
    <property type="term" value="F:heme binding"/>
    <property type="evidence" value="ECO:0007669"/>
    <property type="project" value="InterPro"/>
</dbReference>
<dbReference type="InParanoid" id="A0A507AK86"/>
<dbReference type="AlphaFoldDB" id="A0A507AK86"/>
<dbReference type="SUPFAM" id="SSF48264">
    <property type="entry name" value="Cytochrome P450"/>
    <property type="match status" value="1"/>
</dbReference>
<dbReference type="GO" id="GO:0016705">
    <property type="term" value="F:oxidoreductase activity, acting on paired donors, with incorporation or reduction of molecular oxygen"/>
    <property type="evidence" value="ECO:0007669"/>
    <property type="project" value="InterPro"/>
</dbReference>
<dbReference type="PANTHER" id="PTHR24287">
    <property type="entry name" value="P450, PUTATIVE (EUROFUNG)-RELATED"/>
    <property type="match status" value="1"/>
</dbReference>
<dbReference type="InterPro" id="IPR036396">
    <property type="entry name" value="Cyt_P450_sf"/>
</dbReference>
<dbReference type="InterPro" id="IPR002401">
    <property type="entry name" value="Cyt_P450_E_grp-I"/>
</dbReference>
<evidence type="ECO:0000256" key="10">
    <source>
        <dbReference type="SAM" id="SignalP"/>
    </source>
</evidence>
<dbReference type="RefSeq" id="XP_030988407.1">
    <property type="nucleotide sequence ID" value="XM_031136356.1"/>
</dbReference>
<dbReference type="Pfam" id="PF00067">
    <property type="entry name" value="p450"/>
    <property type="match status" value="1"/>
</dbReference>
<sequence length="498" mass="55273">MLKGLALIGTGIWLLFVVSKAYAGRQRLQNSGFTRRYPHVDTLFGIDLLLQVWRDFHRGQLAEGMRRRHERYGETFITTELGSPCVYTIDPENIRTITTSQFEDFGKSSWVGEASKHVGAGILLNQGEAWKQSKTLLKPIFAHSTFGDPVLVEPHFQQLAATIRSHGGRQVDFQDLAAGFMLDTVSDFLFGSSTGCLDAGVDSSEAEHFLACIKAFEPPSGMFMAVGALAWIELLPSYRRLIRVVNGMKSFFANRLDAIISSDGTGCVQSSSGTSCFRMMKTIGVPVAQIQAELKNIYFASFDTSTALLSNVVEILASRPAIQQRLRDEIAHLGDQAPGRNDLAKVRYLRYVILEALRLYSPVTSHSRRALVDTTLPRGGGSDGLGPVTIAKGTTIIWSTYALNRSPKHYGTDWAEFRPERWEELEGRCSHFFMPFGSGPRICMGQQMAQAQLAYVIVRLLQNFSAIESSDSRPFREAAAVSFYNGNGTLVSLRSQWR</sequence>
<dbReference type="InterPro" id="IPR047146">
    <property type="entry name" value="Cyt_P450_E_CYP52_fungi"/>
</dbReference>
<evidence type="ECO:0000256" key="9">
    <source>
        <dbReference type="RuleBase" id="RU000461"/>
    </source>
</evidence>
<evidence type="ECO:0000313" key="11">
    <source>
        <dbReference type="EMBL" id="TPX06696.1"/>
    </source>
</evidence>
<keyword evidence="7 9" id="KW-0503">Monooxygenase</keyword>
<organism evidence="11 12">
    <name type="scientific">Thyridium curvatum</name>
    <dbReference type="NCBI Taxonomy" id="1093900"/>
    <lineage>
        <taxon>Eukaryota</taxon>
        <taxon>Fungi</taxon>
        <taxon>Dikarya</taxon>
        <taxon>Ascomycota</taxon>
        <taxon>Pezizomycotina</taxon>
        <taxon>Sordariomycetes</taxon>
        <taxon>Sordariomycetidae</taxon>
        <taxon>Thyridiales</taxon>
        <taxon>Thyridiaceae</taxon>
        <taxon>Thyridium</taxon>
    </lineage>
</organism>
<gene>
    <name evidence="11" type="ORF">E0L32_002192</name>
</gene>
<dbReference type="PRINTS" id="PR00463">
    <property type="entry name" value="EP450I"/>
</dbReference>
<dbReference type="GO" id="GO:0005506">
    <property type="term" value="F:iron ion binding"/>
    <property type="evidence" value="ECO:0007669"/>
    <property type="project" value="InterPro"/>
</dbReference>
<comment type="caution">
    <text evidence="11">The sequence shown here is derived from an EMBL/GenBank/DDBJ whole genome shotgun (WGS) entry which is preliminary data.</text>
</comment>
<evidence type="ECO:0000256" key="3">
    <source>
        <dbReference type="ARBA" id="ARBA00022617"/>
    </source>
</evidence>
<evidence type="ECO:0000256" key="7">
    <source>
        <dbReference type="ARBA" id="ARBA00023033"/>
    </source>
</evidence>
<keyword evidence="6 8" id="KW-0408">Iron</keyword>
<keyword evidence="3 8" id="KW-0349">Heme</keyword>
<feature type="binding site" description="axial binding residue" evidence="8">
    <location>
        <position position="443"/>
    </location>
    <ligand>
        <name>heme</name>
        <dbReference type="ChEBI" id="CHEBI:30413"/>
    </ligand>
    <ligandPart>
        <name>Fe</name>
        <dbReference type="ChEBI" id="CHEBI:18248"/>
    </ligandPart>
</feature>
<keyword evidence="12" id="KW-1185">Reference proteome</keyword>
<proteinExistence type="inferred from homology"/>
<dbReference type="PRINTS" id="PR00385">
    <property type="entry name" value="P450"/>
</dbReference>
<dbReference type="PROSITE" id="PS00086">
    <property type="entry name" value="CYTOCHROME_P450"/>
    <property type="match status" value="1"/>
</dbReference>
<comment type="cofactor">
    <cofactor evidence="1 8">
        <name>heme</name>
        <dbReference type="ChEBI" id="CHEBI:30413"/>
    </cofactor>
</comment>
<name>A0A507AK86_9PEZI</name>
<keyword evidence="4 8" id="KW-0479">Metal-binding</keyword>